<dbReference type="Pfam" id="PF19457">
    <property type="entry name" value="DUF5994"/>
    <property type="match status" value="1"/>
</dbReference>
<feature type="compositionally biased region" description="Basic and acidic residues" evidence="1">
    <location>
        <begin position="10"/>
        <end position="20"/>
    </location>
</feature>
<dbReference type="AlphaFoldDB" id="A0A2S5ZUE4"/>
<comment type="caution">
    <text evidence="2">The sequence shown here is derived from an EMBL/GenBank/DDBJ whole genome shotgun (WGS) entry which is preliminary data.</text>
</comment>
<sequence length="138" mass="14788">MNVPSAARGRTRDDAPRVRLRPDTEASGYVDATWWPRSNNLVAEIPGLITAFRARAGPIGRIVYDPRAWLPTGGGHFLLADRDIRLDRYPFELFGTMYLCGADGTVIVLQAIASGTDPLLARSALAAAGAPASTVPVQ</sequence>
<feature type="region of interest" description="Disordered" evidence="1">
    <location>
        <begin position="1"/>
        <end position="20"/>
    </location>
</feature>
<organism evidence="2 3">
    <name type="scientific">Nocardia nova</name>
    <dbReference type="NCBI Taxonomy" id="37330"/>
    <lineage>
        <taxon>Bacteria</taxon>
        <taxon>Bacillati</taxon>
        <taxon>Actinomycetota</taxon>
        <taxon>Actinomycetes</taxon>
        <taxon>Mycobacteriales</taxon>
        <taxon>Nocardiaceae</taxon>
        <taxon>Nocardia</taxon>
    </lineage>
</organism>
<name>A0A2S5ZUE4_9NOCA</name>
<evidence type="ECO:0000313" key="2">
    <source>
        <dbReference type="EMBL" id="PPJ18768.1"/>
    </source>
</evidence>
<reference evidence="2 3" key="1">
    <citation type="submission" date="2018-02" db="EMBL/GenBank/DDBJ databases">
        <title>8 Nocardia nova and 1 Nocardia cyriacigeorgica strain used for evolution to TMP-SMX.</title>
        <authorList>
            <person name="Mehta H."/>
            <person name="Weng J."/>
            <person name="Shamoo Y."/>
        </authorList>
    </citation>
    <scope>NUCLEOTIDE SEQUENCE [LARGE SCALE GENOMIC DNA]</scope>
    <source>
        <strain evidence="2 3">BAA2227</strain>
    </source>
</reference>
<gene>
    <name evidence="2" type="ORF">C5F51_36165</name>
</gene>
<proteinExistence type="predicted"/>
<protein>
    <submittedName>
        <fullName evidence="2">Uncharacterized protein</fullName>
    </submittedName>
</protein>
<dbReference type="EMBL" id="PSZD01000054">
    <property type="protein sequence ID" value="PPJ18768.1"/>
    <property type="molecule type" value="Genomic_DNA"/>
</dbReference>
<evidence type="ECO:0000256" key="1">
    <source>
        <dbReference type="SAM" id="MobiDB-lite"/>
    </source>
</evidence>
<dbReference type="Proteomes" id="UP000238356">
    <property type="component" value="Unassembled WGS sequence"/>
</dbReference>
<evidence type="ECO:0000313" key="3">
    <source>
        <dbReference type="Proteomes" id="UP000238356"/>
    </source>
</evidence>
<keyword evidence="3" id="KW-1185">Reference proteome</keyword>
<dbReference type="InterPro" id="IPR046036">
    <property type="entry name" value="DUF5994"/>
</dbReference>
<accession>A0A2S5ZUE4</accession>